<evidence type="ECO:0000313" key="2">
    <source>
        <dbReference type="Proteomes" id="UP000253845"/>
    </source>
</evidence>
<dbReference type="Proteomes" id="UP000253845">
    <property type="component" value="Unassembled WGS sequence"/>
</dbReference>
<dbReference type="EMBL" id="KZ851904">
    <property type="protein sequence ID" value="RDH23674.1"/>
    <property type="molecule type" value="Genomic_DNA"/>
</dbReference>
<name>A0A370C767_ASPNG</name>
<dbReference type="VEuPathDB" id="FungiDB:M747DRAFT_155125"/>
<gene>
    <name evidence="1" type="ORF">M747DRAFT_155125</name>
</gene>
<organism evidence="1 2">
    <name type="scientific">Aspergillus niger ATCC 13496</name>
    <dbReference type="NCBI Taxonomy" id="1353008"/>
    <lineage>
        <taxon>Eukaryota</taxon>
        <taxon>Fungi</taxon>
        <taxon>Dikarya</taxon>
        <taxon>Ascomycota</taxon>
        <taxon>Pezizomycotina</taxon>
        <taxon>Eurotiomycetes</taxon>
        <taxon>Eurotiomycetidae</taxon>
        <taxon>Eurotiales</taxon>
        <taxon>Aspergillaceae</taxon>
        <taxon>Aspergillus</taxon>
        <taxon>Aspergillus subgen. Circumdati</taxon>
    </lineage>
</organism>
<accession>A0A370C767</accession>
<sequence>MSRDRYRAYPFQPGLSRTIEVVGDERREGRDFKAWTSPCAPPCSANFGYGVYGWRRRGERRYERCECDGWVSLFFDLSFIC</sequence>
<protein>
    <submittedName>
        <fullName evidence="1">Uncharacterized protein</fullName>
    </submittedName>
</protein>
<dbReference type="AlphaFoldDB" id="A0A370C767"/>
<evidence type="ECO:0000313" key="1">
    <source>
        <dbReference type="EMBL" id="RDH23674.1"/>
    </source>
</evidence>
<proteinExistence type="predicted"/>
<reference evidence="1 2" key="1">
    <citation type="submission" date="2018-07" db="EMBL/GenBank/DDBJ databases">
        <title>Section-level genome sequencing of Aspergillus section Nigri to investigate inter- and intra-species variation.</title>
        <authorList>
            <consortium name="DOE Joint Genome Institute"/>
            <person name="Vesth T.C."/>
            <person name="Nybo J.L."/>
            <person name="Theobald S."/>
            <person name="Frisvad J.C."/>
            <person name="Larsen T.O."/>
            <person name="Nielsen K.F."/>
            <person name="Hoof J.B."/>
            <person name="Brandl J."/>
            <person name="Salamov A."/>
            <person name="Riley R."/>
            <person name="Gladden J.M."/>
            <person name="Phatale P."/>
            <person name="Nielsen M.T."/>
            <person name="Lyhne E.K."/>
            <person name="Kogle M.E."/>
            <person name="Strasser K."/>
            <person name="McDonnell E."/>
            <person name="Barry K."/>
            <person name="Clum A."/>
            <person name="Chen C."/>
            <person name="Nolan M."/>
            <person name="Sandor L."/>
            <person name="Kuo A."/>
            <person name="Lipzen A."/>
            <person name="Hainaut M."/>
            <person name="Drula E."/>
            <person name="Tsang A."/>
            <person name="Magnuson J.K."/>
            <person name="Henrissat B."/>
            <person name="Wiebenga A."/>
            <person name="Simmons B.A."/>
            <person name="Makela M.R."/>
            <person name="De vries R.P."/>
            <person name="Grigoriev I.V."/>
            <person name="Mortensen U.H."/>
            <person name="Baker S.E."/>
            <person name="Andersen M.R."/>
        </authorList>
    </citation>
    <scope>NUCLEOTIDE SEQUENCE [LARGE SCALE GENOMIC DNA]</scope>
    <source>
        <strain evidence="1 2">ATCC 13496</strain>
    </source>
</reference>